<comment type="caution">
    <text evidence="1">The sequence shown here is derived from an EMBL/GenBank/DDBJ whole genome shotgun (WGS) entry which is preliminary data.</text>
</comment>
<protein>
    <submittedName>
        <fullName evidence="1">TonB-linked SusC/RagA family outer membrane protein</fullName>
    </submittedName>
</protein>
<organism evidence="1 2">
    <name type="scientific">Pedobacter africanus</name>
    <dbReference type="NCBI Taxonomy" id="151894"/>
    <lineage>
        <taxon>Bacteria</taxon>
        <taxon>Pseudomonadati</taxon>
        <taxon>Bacteroidota</taxon>
        <taxon>Sphingobacteriia</taxon>
        <taxon>Sphingobacteriales</taxon>
        <taxon>Sphingobacteriaceae</taxon>
        <taxon>Pedobacter</taxon>
    </lineage>
</organism>
<gene>
    <name evidence="1" type="ORF">J2X78_003655</name>
</gene>
<dbReference type="EMBL" id="JAVDTF010000003">
    <property type="protein sequence ID" value="MDR6785081.1"/>
    <property type="molecule type" value="Genomic_DNA"/>
</dbReference>
<name>A0ACC6L0T2_9SPHI</name>
<accession>A0ACC6L0T2</accession>
<sequence length="1069" mass="117713">MQQIFTKIKGWLRGGGCFALLMCISLMTMAQESGRERDRERTVNGQVNDLKGEPLAGVVVQVKDQKITATTDSKGSFQLKVPAGSSVLVFRYIGFEEATATIGSGPMKVTLKESVSQLNDVVVIGYGTVKRKDLTGSVASVNVADLAKAPVRSFDEALGGRVAGVQVVSSEGGPGGTVDIVIRGGNSITQNNSPLFVVDGFPMEDVNNSALNASNPLSSIDPADIESIDVLKDASATAIYGARGANGVVVVTTKRGKIGAPAISYNTYFGLQNNNKRMKLLDPYEYVKLQYEIDPVTTKRLYLTKLNEIENTDVPLDYYKGVKGIDWEDQIMRTAPMQNHNLSLVGGTEKTKYSASLSYFDQDGIIIYSGYNRLQGRLTLDQEVNKRLKVGLSTSYATAKNFGTPPSQSTYQNQLNLLYSVWAYRPIPQFGSSVDLIEVPQDPEIEQGPSEFRFNPIFTTKNELRQDVGETFIVNGYAEYAILPNLKLKVSGGATKGTKQFDVFNNSGSRTGNPSTNNKINGGITIFNSMNWLNENTLSYHKKFNEDHVLDVVGGFTIQAGKGRSFGATAKLLPNEGLGLSGLDEGVPLAIQSTTTNNTLASFLSRVNYNYRSKYLFTASFRADGSSRFINQKWGYFPSGAFAWKIGAEPFMKKLKFISSAKLRTSYGFTGNNGSGDFSAFSNYIVPLTAGYSFGNQLVNGSYSASMGNADLRWEKTEQMDIGLDVGILKDRISFEIDAYRKNTSDLLLNASLPSSTGYTRQFNNIGKVRNEGLEFTLNATPVRSKDFKWSTNFNISFNRNKVLELAENELSLTSVQAWGAGWETLPGYIAKLNKPVAQFYGYIWEGVYKYEDFNQLGPNSFILKDNITANGETRANVQPGDIKYKDLNGDLVIDANDRTVIGNPLPIHSGGFSNNFTYKNFDLNVFFQWSYGNEVYNANRLALETGMLINTNQFASYANRWSPENPDSNMPGVRGTTNMAYSTRVVEDGSFIRLKTVQLSYSLPTAFLKRIKVKGARVYVAAQNIVTWSDYSGYDPEVSVRRSALTPGFDYSAYPRAFTTTLGLNVNF</sequence>
<proteinExistence type="predicted"/>
<evidence type="ECO:0000313" key="2">
    <source>
        <dbReference type="Proteomes" id="UP001246858"/>
    </source>
</evidence>
<dbReference type="Proteomes" id="UP001246858">
    <property type="component" value="Unassembled WGS sequence"/>
</dbReference>
<keyword evidence="2" id="KW-1185">Reference proteome</keyword>
<evidence type="ECO:0000313" key="1">
    <source>
        <dbReference type="EMBL" id="MDR6785081.1"/>
    </source>
</evidence>
<reference evidence="1" key="1">
    <citation type="submission" date="2023-07" db="EMBL/GenBank/DDBJ databases">
        <title>Sorghum-associated microbial communities from plants grown in Nebraska, USA.</title>
        <authorList>
            <person name="Schachtman D."/>
        </authorList>
    </citation>
    <scope>NUCLEOTIDE SEQUENCE</scope>
    <source>
        <strain evidence="1">2697</strain>
    </source>
</reference>